<feature type="region of interest" description="Disordered" evidence="1">
    <location>
        <begin position="29"/>
        <end position="70"/>
    </location>
</feature>
<keyword evidence="3" id="KW-1185">Reference proteome</keyword>
<accession>A0AAU9MMQ7</accession>
<reference evidence="2 3" key="1">
    <citation type="submission" date="2022-01" db="EMBL/GenBank/DDBJ databases">
        <authorList>
            <person name="Xiong W."/>
            <person name="Schranz E."/>
        </authorList>
    </citation>
    <scope>NUCLEOTIDE SEQUENCE [LARGE SCALE GENOMIC DNA]</scope>
</reference>
<proteinExistence type="predicted"/>
<dbReference type="Proteomes" id="UP001157418">
    <property type="component" value="Unassembled WGS sequence"/>
</dbReference>
<gene>
    <name evidence="2" type="ORF">LVIROSA_LOCUS13086</name>
</gene>
<dbReference type="AlphaFoldDB" id="A0AAU9MMQ7"/>
<organism evidence="2 3">
    <name type="scientific">Lactuca virosa</name>
    <dbReference type="NCBI Taxonomy" id="75947"/>
    <lineage>
        <taxon>Eukaryota</taxon>
        <taxon>Viridiplantae</taxon>
        <taxon>Streptophyta</taxon>
        <taxon>Embryophyta</taxon>
        <taxon>Tracheophyta</taxon>
        <taxon>Spermatophyta</taxon>
        <taxon>Magnoliopsida</taxon>
        <taxon>eudicotyledons</taxon>
        <taxon>Gunneridae</taxon>
        <taxon>Pentapetalae</taxon>
        <taxon>asterids</taxon>
        <taxon>campanulids</taxon>
        <taxon>Asterales</taxon>
        <taxon>Asteraceae</taxon>
        <taxon>Cichorioideae</taxon>
        <taxon>Cichorieae</taxon>
        <taxon>Lactucinae</taxon>
        <taxon>Lactuca</taxon>
    </lineage>
</organism>
<dbReference type="PANTHER" id="PTHR34835">
    <property type="entry name" value="OS07G0283600 PROTEIN-RELATED"/>
    <property type="match status" value="1"/>
</dbReference>
<name>A0AAU9MMQ7_9ASTR</name>
<evidence type="ECO:0000313" key="3">
    <source>
        <dbReference type="Proteomes" id="UP001157418"/>
    </source>
</evidence>
<comment type="caution">
    <text evidence="2">The sequence shown here is derived from an EMBL/GenBank/DDBJ whole genome shotgun (WGS) entry which is preliminary data.</text>
</comment>
<dbReference type="PANTHER" id="PTHR34835:SF90">
    <property type="entry name" value="AMINOTRANSFERASE-LIKE PLANT MOBILE DOMAIN-CONTAINING PROTEIN"/>
    <property type="match status" value="1"/>
</dbReference>
<evidence type="ECO:0000256" key="1">
    <source>
        <dbReference type="SAM" id="MobiDB-lite"/>
    </source>
</evidence>
<sequence length="383" mass="43446">MKSKVKVMKFDADEDSDFEDAQPVVIRKKNMHGTSFKNENEERVKKLSKNEVVQKRRKNNEGNVGKARKVPKVVDTNAEEPRRIQVRISPNVLYNCMHNLSEKHESYLSSIGQGHLLNMKVDGCSSIIRHYTVRNFDADRMVIRLHHGDIPINREVIYELLGLPLGNVAIKSMTYRQVTDDTITVWKKQFNDEDNIRPRAVQQAIMQTTHADLLFKVNIFVLMCNTLGQSMTMGTCGLSMLSNATKDLDLSDIDWCGYVFDCLKDIRSAWNPYNKKGFYVGPIIFLLIVRGGPTVCFWNVDKLHERQRVECRTTGLGMGELPEPFQVINESVATCNIVHKAVQANEAGEGVKLSDGSFKGNEGKEDFSGSGDIVEVVYHYIHM</sequence>
<feature type="compositionally biased region" description="Basic and acidic residues" evidence="1">
    <location>
        <begin position="38"/>
        <end position="54"/>
    </location>
</feature>
<dbReference type="EMBL" id="CAKMRJ010002223">
    <property type="protein sequence ID" value="CAH1425973.1"/>
    <property type="molecule type" value="Genomic_DNA"/>
</dbReference>
<evidence type="ECO:0000313" key="2">
    <source>
        <dbReference type="EMBL" id="CAH1425973.1"/>
    </source>
</evidence>
<protein>
    <submittedName>
        <fullName evidence="2">Uncharacterized protein</fullName>
    </submittedName>
</protein>